<keyword evidence="1" id="KW-0479">Metal-binding</keyword>
<dbReference type="PROSITE" id="PS00479">
    <property type="entry name" value="ZF_DAG_PE_1"/>
    <property type="match status" value="1"/>
</dbReference>
<keyword evidence="2" id="KW-0677">Repeat</keyword>
<dbReference type="GO" id="GO:0098831">
    <property type="term" value="C:presynaptic active zone cytoplasmic component"/>
    <property type="evidence" value="ECO:0007669"/>
    <property type="project" value="TreeGrafter"/>
</dbReference>
<dbReference type="Gene3D" id="1.10.357.50">
    <property type="match status" value="1"/>
</dbReference>
<dbReference type="SMART" id="SM01145">
    <property type="entry name" value="DUF1041"/>
    <property type="match status" value="1"/>
</dbReference>
<evidence type="ECO:0000313" key="11">
    <source>
        <dbReference type="EMBL" id="CAG2230017.1"/>
    </source>
</evidence>
<keyword evidence="3" id="KW-0863">Zinc-finger</keyword>
<dbReference type="GO" id="GO:0061789">
    <property type="term" value="P:dense core granule priming"/>
    <property type="evidence" value="ECO:0007669"/>
    <property type="project" value="TreeGrafter"/>
</dbReference>
<dbReference type="GO" id="GO:0016081">
    <property type="term" value="P:synaptic vesicle docking"/>
    <property type="evidence" value="ECO:0007669"/>
    <property type="project" value="TreeGrafter"/>
</dbReference>
<dbReference type="FunFam" id="2.60.40.150:FF:000014">
    <property type="entry name" value="protein unc-13 homolog B"/>
    <property type="match status" value="1"/>
</dbReference>
<dbReference type="InterPro" id="IPR014770">
    <property type="entry name" value="Munc13_1"/>
</dbReference>
<dbReference type="InterPro" id="IPR010439">
    <property type="entry name" value="MUN_dom"/>
</dbReference>
<dbReference type="Pfam" id="PF00130">
    <property type="entry name" value="C1_1"/>
    <property type="match status" value="1"/>
</dbReference>
<dbReference type="FunFam" id="2.60.40.150:FF:000002">
    <property type="entry name" value="Protein unc-13 homolog B"/>
    <property type="match status" value="1"/>
</dbReference>
<dbReference type="Pfam" id="PF00168">
    <property type="entry name" value="C2"/>
    <property type="match status" value="2"/>
</dbReference>
<dbReference type="GO" id="GO:0017075">
    <property type="term" value="F:syntaxin-1 binding"/>
    <property type="evidence" value="ECO:0007669"/>
    <property type="project" value="TreeGrafter"/>
</dbReference>
<dbReference type="GO" id="GO:0043195">
    <property type="term" value="C:terminal bouton"/>
    <property type="evidence" value="ECO:0007669"/>
    <property type="project" value="TreeGrafter"/>
</dbReference>
<dbReference type="GO" id="GO:0030672">
    <property type="term" value="C:synaptic vesicle membrane"/>
    <property type="evidence" value="ECO:0007669"/>
    <property type="project" value="TreeGrafter"/>
</dbReference>
<feature type="domain" description="C2" evidence="7">
    <location>
        <begin position="1166"/>
        <end position="1293"/>
    </location>
</feature>
<dbReference type="GO" id="GO:0008270">
    <property type="term" value="F:zinc ion binding"/>
    <property type="evidence" value="ECO:0007669"/>
    <property type="project" value="UniProtKB-KW"/>
</dbReference>
<keyword evidence="5" id="KW-0106">Calcium</keyword>
<dbReference type="InterPro" id="IPR035892">
    <property type="entry name" value="C2_domain_sf"/>
</dbReference>
<dbReference type="OrthoDB" id="5831756at2759"/>
<dbReference type="SUPFAM" id="SSF57889">
    <property type="entry name" value="Cysteine-rich domain"/>
    <property type="match status" value="1"/>
</dbReference>
<keyword evidence="12" id="KW-1185">Reference proteome</keyword>
<protein>
    <submittedName>
        <fullName evidence="11">UNC13A_B_C</fullName>
    </submittedName>
</protein>
<dbReference type="InterPro" id="IPR027080">
    <property type="entry name" value="Unc-13"/>
</dbReference>
<feature type="compositionally biased region" description="Low complexity" evidence="6">
    <location>
        <begin position="63"/>
        <end position="84"/>
    </location>
</feature>
<gene>
    <name evidence="11" type="ORF">MEDL_42887</name>
</gene>
<dbReference type="FunFam" id="1.20.58.1100:FF:000002">
    <property type="entry name" value="Unc-13, isoform C"/>
    <property type="match status" value="1"/>
</dbReference>
<dbReference type="Gene3D" id="3.30.60.20">
    <property type="match status" value="1"/>
</dbReference>
<dbReference type="SMART" id="SM00239">
    <property type="entry name" value="C2"/>
    <property type="match status" value="2"/>
</dbReference>
<dbReference type="PANTHER" id="PTHR10480:SF12">
    <property type="entry name" value="UNC-13, ISOFORM E"/>
    <property type="match status" value="1"/>
</dbReference>
<proteinExistence type="predicted"/>
<dbReference type="PROSITE" id="PS50004">
    <property type="entry name" value="C2"/>
    <property type="match status" value="2"/>
</dbReference>
<dbReference type="Gene3D" id="2.60.40.150">
    <property type="entry name" value="C2 domain"/>
    <property type="match status" value="2"/>
</dbReference>
<evidence type="ECO:0000256" key="5">
    <source>
        <dbReference type="ARBA" id="ARBA00022837"/>
    </source>
</evidence>
<dbReference type="GO" id="GO:0042734">
    <property type="term" value="C:presynaptic membrane"/>
    <property type="evidence" value="ECO:0007669"/>
    <property type="project" value="TreeGrafter"/>
</dbReference>
<dbReference type="SMART" id="SM00109">
    <property type="entry name" value="C1"/>
    <property type="match status" value="1"/>
</dbReference>
<dbReference type="CDD" id="cd08395">
    <property type="entry name" value="C2C_Munc13"/>
    <property type="match status" value="1"/>
</dbReference>
<feature type="region of interest" description="Disordered" evidence="6">
    <location>
        <begin position="63"/>
        <end position="92"/>
    </location>
</feature>
<dbReference type="InterPro" id="IPR046349">
    <property type="entry name" value="C1-like_sf"/>
</dbReference>
<dbReference type="EMBL" id="CAJPWZ010002044">
    <property type="protein sequence ID" value="CAG2230017.1"/>
    <property type="molecule type" value="Genomic_DNA"/>
</dbReference>
<name>A0A8S3TJ28_MYTED</name>
<evidence type="ECO:0000256" key="3">
    <source>
        <dbReference type="ARBA" id="ARBA00022771"/>
    </source>
</evidence>
<feature type="domain" description="Phorbol-ester/DAG-type" evidence="8">
    <location>
        <begin position="240"/>
        <end position="290"/>
    </location>
</feature>
<organism evidence="11 12">
    <name type="scientific">Mytilus edulis</name>
    <name type="common">Blue mussel</name>
    <dbReference type="NCBI Taxonomy" id="6550"/>
    <lineage>
        <taxon>Eukaryota</taxon>
        <taxon>Metazoa</taxon>
        <taxon>Spiralia</taxon>
        <taxon>Lophotrochozoa</taxon>
        <taxon>Mollusca</taxon>
        <taxon>Bivalvia</taxon>
        <taxon>Autobranchia</taxon>
        <taxon>Pteriomorphia</taxon>
        <taxon>Mytilida</taxon>
        <taxon>Mytiloidea</taxon>
        <taxon>Mytilidae</taxon>
        <taxon>Mytilinae</taxon>
        <taxon>Mytilus</taxon>
    </lineage>
</organism>
<evidence type="ECO:0000313" key="12">
    <source>
        <dbReference type="Proteomes" id="UP000683360"/>
    </source>
</evidence>
<evidence type="ECO:0000259" key="7">
    <source>
        <dbReference type="PROSITE" id="PS50004"/>
    </source>
</evidence>
<dbReference type="GO" id="GO:0019992">
    <property type="term" value="F:diacylglycerol binding"/>
    <property type="evidence" value="ECO:0007669"/>
    <property type="project" value="InterPro"/>
</dbReference>
<feature type="domain" description="C2" evidence="7">
    <location>
        <begin position="343"/>
        <end position="456"/>
    </location>
</feature>
<dbReference type="SUPFAM" id="SSF49562">
    <property type="entry name" value="C2 domain (Calcium/lipid-binding domain, CaLB)"/>
    <property type="match status" value="2"/>
</dbReference>
<dbReference type="Pfam" id="PF06292">
    <property type="entry name" value="MUN"/>
    <property type="match status" value="1"/>
</dbReference>
<feature type="domain" description="MHD1" evidence="9">
    <location>
        <begin position="764"/>
        <end position="907"/>
    </location>
</feature>
<dbReference type="InterPro" id="IPR000008">
    <property type="entry name" value="C2_dom"/>
</dbReference>
<dbReference type="InterPro" id="IPR014772">
    <property type="entry name" value="Munc13_dom-2"/>
</dbReference>
<evidence type="ECO:0000259" key="9">
    <source>
        <dbReference type="PROSITE" id="PS51258"/>
    </source>
</evidence>
<evidence type="ECO:0000256" key="6">
    <source>
        <dbReference type="SAM" id="MobiDB-lite"/>
    </source>
</evidence>
<evidence type="ECO:0000256" key="2">
    <source>
        <dbReference type="ARBA" id="ARBA00022737"/>
    </source>
</evidence>
<evidence type="ECO:0000259" key="8">
    <source>
        <dbReference type="PROSITE" id="PS50081"/>
    </source>
</evidence>
<comment type="caution">
    <text evidence="11">The sequence shown here is derived from an EMBL/GenBank/DDBJ whole genome shotgun (WGS) entry which is preliminary data.</text>
</comment>
<dbReference type="FunFam" id="1.10.357.50:FF:000001">
    <property type="entry name" value="Protein unc-13 homolog B"/>
    <property type="match status" value="1"/>
</dbReference>
<dbReference type="GO" id="GO:0099525">
    <property type="term" value="P:presynaptic dense core vesicle exocytosis"/>
    <property type="evidence" value="ECO:0007669"/>
    <property type="project" value="TreeGrafter"/>
</dbReference>
<dbReference type="Gene3D" id="1.20.58.1100">
    <property type="match status" value="1"/>
</dbReference>
<evidence type="ECO:0000259" key="10">
    <source>
        <dbReference type="PROSITE" id="PS51259"/>
    </source>
</evidence>
<dbReference type="GO" id="GO:0031594">
    <property type="term" value="C:neuromuscular junction"/>
    <property type="evidence" value="ECO:0007669"/>
    <property type="project" value="TreeGrafter"/>
</dbReference>
<dbReference type="InterPro" id="IPR002219">
    <property type="entry name" value="PKC_DAG/PE"/>
</dbReference>
<evidence type="ECO:0000256" key="4">
    <source>
        <dbReference type="ARBA" id="ARBA00022833"/>
    </source>
</evidence>
<reference evidence="11" key="1">
    <citation type="submission" date="2021-03" db="EMBL/GenBank/DDBJ databases">
        <authorList>
            <person name="Bekaert M."/>
        </authorList>
    </citation>
    <scope>NUCLEOTIDE SEQUENCE</scope>
</reference>
<dbReference type="PROSITE" id="PS51258">
    <property type="entry name" value="MHD1"/>
    <property type="match status" value="1"/>
</dbReference>
<keyword evidence="4" id="KW-0862">Zinc</keyword>
<evidence type="ECO:0000256" key="1">
    <source>
        <dbReference type="ARBA" id="ARBA00022723"/>
    </source>
</evidence>
<dbReference type="PROSITE" id="PS51259">
    <property type="entry name" value="MHD2"/>
    <property type="match status" value="1"/>
</dbReference>
<accession>A0A8S3TJ28</accession>
<dbReference type="GO" id="GO:0035249">
    <property type="term" value="P:synaptic transmission, glutamatergic"/>
    <property type="evidence" value="ECO:0007669"/>
    <property type="project" value="TreeGrafter"/>
</dbReference>
<dbReference type="GO" id="GO:0016082">
    <property type="term" value="P:synaptic vesicle priming"/>
    <property type="evidence" value="ECO:0007669"/>
    <property type="project" value="TreeGrafter"/>
</dbReference>
<dbReference type="PANTHER" id="PTHR10480">
    <property type="entry name" value="PROTEIN UNC-13 HOMOLOG"/>
    <property type="match status" value="1"/>
</dbReference>
<dbReference type="GO" id="GO:0005516">
    <property type="term" value="F:calmodulin binding"/>
    <property type="evidence" value="ECO:0007669"/>
    <property type="project" value="TreeGrafter"/>
</dbReference>
<sequence length="1338" mass="152363">MGKFFSKLSFLTSVSNYCEEPSDEVIEELVSDSKENERWDSDTSSAYVKPLWTTELSLREQQELALSEAEAQEALSESEAQEALSDTEAQEVDKDDDFGLHFLFGEDEDFPELEEECDIEVSDASLIEDENSDEYLKSQTSSMEGDIISDEGRERPWPHVNGGPNNNEFYKNIDSMPEIKPRSKKSGVLVSDLTMAASKRNAGVPSAMVARQSLKDDELKMHVYKKTLQALIYPISSTTPHHFVVWTATSPTYCFECEGLLWGMVRQGVRCTECGVKCHEKCKDLLNADCLQRAAEKSSKHGAEDKTQNIISAMKDRMKIRERVKPEIFELIREYYNVDTKIFKEHIKLAKQCVLDGTSKWSAKVAITVKCAQGLIGKDKTGTSDPYVTVQVGKVKKRTKTVPQDLNPIWNEKFYLDEDNDLKSKLRQKLTRESDDFLGQTIIEVRTLSGEMDVWYNLEKRTDKSAVSGAIRLHISVEIKGEEKVAPYHVQYTCLHENLFHYLCEQSGGVVKLPDAKGDEAWKVYFDEPAQEIVDEFAMRYGIESIYQAMTHFSCLSTKYMCPGVPAVMSTLLANINAFYAHTTASTAVSASDRFAASNFGKEKFVKLLDQLHNSLRIDLSMYRNNFPASDQARLQDLKSTVDLLTSITFFRMKVQELPSPPRASTVVKDCVIACIKSTYQFLFDNCYELYQREFQEGNASESVNIDQEGPSAHSLEFWRKLIALIVSVIEEDRKCYTPVLNQFPSELNVGQVSASNMWTLFAQDACYALQVHEKERTCKSSEYMNLHFQVKQLYNKYVNDVPQFKGDIPEYPKWFVPFVLQWLNENDDVSMEYLHGAYDRDKKDDFQKSAEHALFSSSVVDVFTQLNQCSDVIKKLECPDPDIVKIYMQRFANTVNKVLLAYADIVSRDFDKYSHRQKEACTLMNNIQQLRVQLEKVFESMGGEKLDESAAQILNELQQKLNTVLDNLATTFAKSLESQIQQSMQELGALLAKVKGAGQVSLAQPSQRNNIQQESYTVLRPLMDVLDSSLQLFARVCEKTVLKRLLKELWRIVVYTMEKIVVLPPLSDPRQSKDENKDKDLRDMSKEAEKNLSPKQCAVLDMALDTIKQFFHAGGQGLKKTFLDKSPELQSLRYALSLYTQTTDTLIKTFVSTQTSQDELGNKDPVGEVSIQVDLITHPGTGEHKVTVKVVAANDLKWQTSSMFRPFVEVVIIGPHLSDKRRKHSTKSKSNNWSPKFNETFQFILGNEDEPDAYELHICVKDYCFAREDRLIGVAVMQLKNIIEQGSCACWCSLCPRIHLDETGWTILRILSQRTNDEVAKEFVKLKSEVRHAEEVK</sequence>
<dbReference type="PROSITE" id="PS50081">
    <property type="entry name" value="ZF_DAG_PE_2"/>
    <property type="match status" value="1"/>
</dbReference>
<dbReference type="Proteomes" id="UP000683360">
    <property type="component" value="Unassembled WGS sequence"/>
</dbReference>
<feature type="domain" description="MHD2" evidence="10">
    <location>
        <begin position="1017"/>
        <end position="1151"/>
    </location>
</feature>